<dbReference type="InterPro" id="IPR021133">
    <property type="entry name" value="HEAT_type_2"/>
</dbReference>
<feature type="domain" description="TOG" evidence="3">
    <location>
        <begin position="8"/>
        <end position="238"/>
    </location>
</feature>
<dbReference type="SMART" id="SM01349">
    <property type="entry name" value="TOG"/>
    <property type="match status" value="1"/>
</dbReference>
<accession>A0A9W7D590</accession>
<keyword evidence="1" id="KW-0677">Repeat</keyword>
<dbReference type="SUPFAM" id="SSF48371">
    <property type="entry name" value="ARM repeat"/>
    <property type="match status" value="1"/>
</dbReference>
<sequence>MAPYAPTDGITKLAIDQSKHFTEALKEAFKSSADEQKVAAEKVSELVAGDANLNLGVVSQELRTALEGNDADAKVVAAYIVDDLMQKHAERVEAYLLPLLSVFLDLLADKKPAVRPVAQEAALTIISSANKNSTIRILPILFNGLDRSKKWQTKKGALDLVAELSKVAPYQVGRCLPDIIPQVTDCMWDTRKEVKVAAKETMTKVCNVVGNMDIEPFIPALVSCLANPTEVAECTHKLASTTFVKTVEAPALALMEPLLKRALAEGKTAVKRQAAVIIDNMCKLMDDPAEAQLFIPKLLPGLKKVIETQADPECREVATRAHETLFVAGGSMEVSEDELKVDYANINKVVVESIAANPAAVKANIDSFTVDYVTGICYFLVVSRNFSEATFEKQIGAYFKTFVKAADLKPLSKEIRDRCFKENKSIFIEDVDCDEAWPPLRSVRPQRLW</sequence>
<organism evidence="4 5">
    <name type="scientific">Phytophthora fragariaefolia</name>
    <dbReference type="NCBI Taxonomy" id="1490495"/>
    <lineage>
        <taxon>Eukaryota</taxon>
        <taxon>Sar</taxon>
        <taxon>Stramenopiles</taxon>
        <taxon>Oomycota</taxon>
        <taxon>Peronosporomycetes</taxon>
        <taxon>Peronosporales</taxon>
        <taxon>Peronosporaceae</taxon>
        <taxon>Phytophthora</taxon>
    </lineage>
</organism>
<protein>
    <submittedName>
        <fullName evidence="4">Unnamed protein product</fullName>
    </submittedName>
</protein>
<proteinExistence type="predicted"/>
<dbReference type="GO" id="GO:0006417">
    <property type="term" value="P:regulation of translation"/>
    <property type="evidence" value="ECO:0007669"/>
    <property type="project" value="TreeGrafter"/>
</dbReference>
<dbReference type="GO" id="GO:0005829">
    <property type="term" value="C:cytosol"/>
    <property type="evidence" value="ECO:0007669"/>
    <property type="project" value="TreeGrafter"/>
</dbReference>
<dbReference type="PANTHER" id="PTHR23346">
    <property type="entry name" value="TRANSLATIONAL ACTIVATOR GCN1-RELATED"/>
    <property type="match status" value="1"/>
</dbReference>
<evidence type="ECO:0000313" key="5">
    <source>
        <dbReference type="Proteomes" id="UP001165121"/>
    </source>
</evidence>
<dbReference type="PROSITE" id="PS50077">
    <property type="entry name" value="HEAT_REPEAT"/>
    <property type="match status" value="1"/>
</dbReference>
<dbReference type="GO" id="GO:0019887">
    <property type="term" value="F:protein kinase regulator activity"/>
    <property type="evidence" value="ECO:0007669"/>
    <property type="project" value="TreeGrafter"/>
</dbReference>
<keyword evidence="5" id="KW-1185">Reference proteome</keyword>
<dbReference type="AlphaFoldDB" id="A0A9W7D590"/>
<dbReference type="GO" id="GO:0034198">
    <property type="term" value="P:cellular response to amino acid starvation"/>
    <property type="evidence" value="ECO:0007669"/>
    <property type="project" value="TreeGrafter"/>
</dbReference>
<gene>
    <name evidence="4" type="ORF">Pfra01_002621000</name>
</gene>
<dbReference type="Gene3D" id="1.25.10.10">
    <property type="entry name" value="Leucine-rich Repeat Variant"/>
    <property type="match status" value="1"/>
</dbReference>
<comment type="caution">
    <text evidence="4">The sequence shown here is derived from an EMBL/GenBank/DDBJ whole genome shotgun (WGS) entry which is preliminary data.</text>
</comment>
<dbReference type="FunFam" id="1.25.10.10:FF:000076">
    <property type="entry name" value="Elongation factor 3"/>
    <property type="match status" value="1"/>
</dbReference>
<dbReference type="InterPro" id="IPR016024">
    <property type="entry name" value="ARM-type_fold"/>
</dbReference>
<dbReference type="Pfam" id="PF24984">
    <property type="entry name" value="HEAT_EF3_GNC1"/>
    <property type="match status" value="1"/>
</dbReference>
<reference evidence="4" key="1">
    <citation type="submission" date="2023-04" db="EMBL/GenBank/DDBJ databases">
        <title>Phytophthora fragariaefolia NBRC 109709.</title>
        <authorList>
            <person name="Ichikawa N."/>
            <person name="Sato H."/>
            <person name="Tonouchi N."/>
        </authorList>
    </citation>
    <scope>NUCLEOTIDE SEQUENCE</scope>
    <source>
        <strain evidence="4">NBRC 109709</strain>
    </source>
</reference>
<evidence type="ECO:0000259" key="3">
    <source>
        <dbReference type="SMART" id="SM01349"/>
    </source>
</evidence>
<evidence type="ECO:0000313" key="4">
    <source>
        <dbReference type="EMBL" id="GMF60490.1"/>
    </source>
</evidence>
<dbReference type="EMBL" id="BSXT01005472">
    <property type="protein sequence ID" value="GMF60490.1"/>
    <property type="molecule type" value="Genomic_DNA"/>
</dbReference>
<evidence type="ECO:0000256" key="2">
    <source>
        <dbReference type="PROSITE-ProRule" id="PRU00103"/>
    </source>
</evidence>
<dbReference type="OrthoDB" id="2110130at2759"/>
<dbReference type="PANTHER" id="PTHR23346:SF7">
    <property type="entry name" value="STALLED RIBOSOME SENSOR GCN1"/>
    <property type="match status" value="1"/>
</dbReference>
<feature type="repeat" description="HEAT" evidence="2">
    <location>
        <begin position="179"/>
        <end position="217"/>
    </location>
</feature>
<dbReference type="Proteomes" id="UP001165121">
    <property type="component" value="Unassembled WGS sequence"/>
</dbReference>
<name>A0A9W7D590_9STRA</name>
<evidence type="ECO:0000256" key="1">
    <source>
        <dbReference type="ARBA" id="ARBA00022737"/>
    </source>
</evidence>
<dbReference type="InterPro" id="IPR034085">
    <property type="entry name" value="TOG"/>
</dbReference>
<dbReference type="Pfam" id="PF24987">
    <property type="entry name" value="HEAT_EF3_N"/>
    <property type="match status" value="1"/>
</dbReference>
<dbReference type="InterPro" id="IPR011989">
    <property type="entry name" value="ARM-like"/>
</dbReference>